<dbReference type="EMBL" id="MCGN01000001">
    <property type="protein sequence ID" value="ORZ02680.1"/>
    <property type="molecule type" value="Genomic_DNA"/>
</dbReference>
<evidence type="ECO:0000313" key="3">
    <source>
        <dbReference type="Proteomes" id="UP000242180"/>
    </source>
</evidence>
<comment type="caution">
    <text evidence="2">The sequence shown here is derived from an EMBL/GenBank/DDBJ whole genome shotgun (WGS) entry which is preliminary data.</text>
</comment>
<evidence type="ECO:0000256" key="1">
    <source>
        <dbReference type="SAM" id="Phobius"/>
    </source>
</evidence>
<dbReference type="Proteomes" id="UP000242180">
    <property type="component" value="Unassembled WGS sequence"/>
</dbReference>
<keyword evidence="3" id="KW-1185">Reference proteome</keyword>
<name>A0A1X2HSX8_SYNRA</name>
<accession>A0A1X2HSX8</accession>
<organism evidence="2 3">
    <name type="scientific">Syncephalastrum racemosum</name>
    <name type="common">Filamentous fungus</name>
    <dbReference type="NCBI Taxonomy" id="13706"/>
    <lineage>
        <taxon>Eukaryota</taxon>
        <taxon>Fungi</taxon>
        <taxon>Fungi incertae sedis</taxon>
        <taxon>Mucoromycota</taxon>
        <taxon>Mucoromycotina</taxon>
        <taxon>Mucoromycetes</taxon>
        <taxon>Mucorales</taxon>
        <taxon>Syncephalastraceae</taxon>
        <taxon>Syncephalastrum</taxon>
    </lineage>
</organism>
<evidence type="ECO:0000313" key="2">
    <source>
        <dbReference type="EMBL" id="ORZ02680.1"/>
    </source>
</evidence>
<protein>
    <submittedName>
        <fullName evidence="2">Uncharacterized protein</fullName>
    </submittedName>
</protein>
<proteinExistence type="predicted"/>
<keyword evidence="1" id="KW-0472">Membrane</keyword>
<dbReference type="InParanoid" id="A0A1X2HSX8"/>
<dbReference type="AlphaFoldDB" id="A0A1X2HSX8"/>
<gene>
    <name evidence="2" type="ORF">BCR43DRAFT_481980</name>
</gene>
<keyword evidence="1" id="KW-1133">Transmembrane helix</keyword>
<keyword evidence="1" id="KW-0812">Transmembrane</keyword>
<feature type="transmembrane region" description="Helical" evidence="1">
    <location>
        <begin position="35"/>
        <end position="61"/>
    </location>
</feature>
<reference evidence="2 3" key="1">
    <citation type="submission" date="2016-07" db="EMBL/GenBank/DDBJ databases">
        <title>Pervasive Adenine N6-methylation of Active Genes in Fungi.</title>
        <authorList>
            <consortium name="DOE Joint Genome Institute"/>
            <person name="Mondo S.J."/>
            <person name="Dannebaum R.O."/>
            <person name="Kuo R.C."/>
            <person name="Labutti K."/>
            <person name="Haridas S."/>
            <person name="Kuo A."/>
            <person name="Salamov A."/>
            <person name="Ahrendt S.R."/>
            <person name="Lipzen A."/>
            <person name="Sullivan W."/>
            <person name="Andreopoulos W.B."/>
            <person name="Clum A."/>
            <person name="Lindquist E."/>
            <person name="Daum C."/>
            <person name="Ramamoorthy G.K."/>
            <person name="Gryganskyi A."/>
            <person name="Culley D."/>
            <person name="Magnuson J.K."/>
            <person name="James T.Y."/>
            <person name="O'Malley M.A."/>
            <person name="Stajich J.E."/>
            <person name="Spatafora J.W."/>
            <person name="Visel A."/>
            <person name="Grigoriev I.V."/>
        </authorList>
    </citation>
    <scope>NUCLEOTIDE SEQUENCE [LARGE SCALE GENOMIC DNA]</scope>
    <source>
        <strain evidence="2 3">NRRL 2496</strain>
    </source>
</reference>
<sequence length="78" mass="8976">MSVVEFGNFLERARADVHCQFDVCFVHRSEKAAKLASPMLLCSFSFVVPLGDVSFFASLMIRMSFHYYYLLLAELFKP</sequence>